<dbReference type="PRINTS" id="PR00313">
    <property type="entry name" value="CABNDNGRPT"/>
</dbReference>
<reference evidence="5 6" key="1">
    <citation type="submission" date="2018-03" db="EMBL/GenBank/DDBJ databases">
        <title>Genomic Encyclopedia of Archaeal and Bacterial Type Strains, Phase II (KMG-II): from individual species to whole genera.</title>
        <authorList>
            <person name="Goeker M."/>
        </authorList>
    </citation>
    <scope>NUCLEOTIDE SEQUENCE [LARGE SCALE GENOMIC DNA]</scope>
    <source>
        <strain evidence="5 6">DSM 25328</strain>
    </source>
</reference>
<dbReference type="SUPFAM" id="SSF51294">
    <property type="entry name" value="Hedgehog/intein (Hint) domain"/>
    <property type="match status" value="1"/>
</dbReference>
<dbReference type="InterPro" id="IPR037140">
    <property type="entry name" value="VHL_beta_dom_sf"/>
</dbReference>
<dbReference type="Pfam" id="PF00353">
    <property type="entry name" value="HemolysinCabind"/>
    <property type="match status" value="5"/>
</dbReference>
<feature type="domain" description="Hedgehog/Intein (Hint)" evidence="4">
    <location>
        <begin position="532"/>
        <end position="678"/>
    </location>
</feature>
<dbReference type="Proteomes" id="UP000237718">
    <property type="component" value="Unassembled WGS sequence"/>
</dbReference>
<dbReference type="EMBL" id="PVUF01000001">
    <property type="protein sequence ID" value="PRZ50203.1"/>
    <property type="molecule type" value="Genomic_DNA"/>
</dbReference>
<organism evidence="5 6">
    <name type="scientific">Tritonibacter scottomollicae</name>
    <name type="common">Epibacterium scottomollicae</name>
    <dbReference type="NCBI Taxonomy" id="483013"/>
    <lineage>
        <taxon>Bacteria</taxon>
        <taxon>Pseudomonadati</taxon>
        <taxon>Pseudomonadota</taxon>
        <taxon>Alphaproteobacteria</taxon>
        <taxon>Rhodobacterales</taxon>
        <taxon>Paracoccaceae</taxon>
        <taxon>Tritonibacter</taxon>
    </lineage>
</organism>
<dbReference type="PROSITE" id="PS00330">
    <property type="entry name" value="HEMOLYSIN_CALCIUM"/>
    <property type="match status" value="5"/>
</dbReference>
<dbReference type="SUPFAM" id="SSF49468">
    <property type="entry name" value="VHL"/>
    <property type="match status" value="1"/>
</dbReference>
<dbReference type="InterPro" id="IPR011049">
    <property type="entry name" value="Serralysin-like_metalloprot_C"/>
</dbReference>
<dbReference type="Gene3D" id="2.60.40.780">
    <property type="entry name" value="von Hippel-Lindau disease tumour suppressor, beta domain"/>
    <property type="match status" value="1"/>
</dbReference>
<evidence type="ECO:0000256" key="3">
    <source>
        <dbReference type="SAM" id="MobiDB-lite"/>
    </source>
</evidence>
<dbReference type="OrthoDB" id="6305173at2"/>
<dbReference type="InterPro" id="IPR028992">
    <property type="entry name" value="Hedgehog/Intein_dom"/>
</dbReference>
<proteinExistence type="predicted"/>
<protein>
    <submittedName>
        <fullName evidence="5">Ca2+-binding RTX toxin-like protein</fullName>
    </submittedName>
</protein>
<accession>A0A2T1ANP6</accession>
<evidence type="ECO:0000313" key="6">
    <source>
        <dbReference type="Proteomes" id="UP000237718"/>
    </source>
</evidence>
<sequence>MTTYVVTATNYQDPAFWSAIVEASSGHTLDFSTLPSGYELSIDAEAHTISIWNGSSWYRVGESGNAGTDATLGSPTSIQHFTTIVGTDGGDYVEASDNDDNLFGNSGDDTLSGDQGDDTIHGGAGNDILAGGDGRDIIVAGSGNDSIYGDNAWATLGSAASGPGTTPTTLTVTNSADGPIELWWVDTSGQLQYYATIEPGDTWNQSTFEDHNWELRHPDGWYLEMIEGGSNLTVDFGAEGLSDTVMAGDGDDLVLGMYGDDILYGETGRDTIHGDYGNDTIWSGADADSVTGGEGDDYLSGQEGDDTIYGGAGADTLVGGAGNDQLKGDADADTFQIFDNSGDDTILGGETGTDDDAIDLSARSSSINVGYTGNEAGIIQGGGDTAYFQEIERLRLTDHDDSLDASAASSGVNVDAGAGDDTLTGSGGDDTLTGGDGDDRFVMTTSGGADTVSDFDVTDDDADGFYNDQIDVSGLTGGSGLGGLVTAADVVVTDDGFGNATLTFPGGEQLVLTGVAPNQINTQPQLHAAGIPCFTPGIRVATSRGAVPVEEVRVGDLLQTADNGFQPVIWIGRRDLSALELAEKPHLRPLLIRPGGLLANERPLLVSPQHRFMLNRRRLGELGSMHEAFVRARLLEGLTPASVAVAEGGAGVSYIHLMTEHHQVIFAEGVATETFWPGPEALRGISAEGRRELFDLFPELFLANNLCGKLGRHYVAEAYCQLARVDLGRGDLKALHGRTAA</sequence>
<dbReference type="Gene3D" id="2.150.10.10">
    <property type="entry name" value="Serralysin-like metalloprotease, C-terminal"/>
    <property type="match status" value="3"/>
</dbReference>
<dbReference type="InterPro" id="IPR001343">
    <property type="entry name" value="Hemolysn_Ca-bd"/>
</dbReference>
<dbReference type="InterPro" id="IPR050557">
    <property type="entry name" value="RTX_toxin/Mannuronan_C5-epim"/>
</dbReference>
<evidence type="ECO:0000313" key="5">
    <source>
        <dbReference type="EMBL" id="PRZ50203.1"/>
    </source>
</evidence>
<dbReference type="InterPro" id="IPR018511">
    <property type="entry name" value="Hemolysin-typ_Ca-bd_CS"/>
</dbReference>
<dbReference type="InterPro" id="IPR036208">
    <property type="entry name" value="VHL_sf"/>
</dbReference>
<evidence type="ECO:0000259" key="4">
    <source>
        <dbReference type="Pfam" id="PF13403"/>
    </source>
</evidence>
<dbReference type="GO" id="GO:0005509">
    <property type="term" value="F:calcium ion binding"/>
    <property type="evidence" value="ECO:0007669"/>
    <property type="project" value="InterPro"/>
</dbReference>
<dbReference type="GO" id="GO:0005576">
    <property type="term" value="C:extracellular region"/>
    <property type="evidence" value="ECO:0007669"/>
    <property type="project" value="UniProtKB-SubCell"/>
</dbReference>
<feature type="compositionally biased region" description="Low complexity" evidence="3">
    <location>
        <begin position="406"/>
        <end position="433"/>
    </location>
</feature>
<dbReference type="PANTHER" id="PTHR38340">
    <property type="entry name" value="S-LAYER PROTEIN"/>
    <property type="match status" value="1"/>
</dbReference>
<evidence type="ECO:0000256" key="2">
    <source>
        <dbReference type="ARBA" id="ARBA00022525"/>
    </source>
</evidence>
<dbReference type="Pfam" id="PF13403">
    <property type="entry name" value="Hint_2"/>
    <property type="match status" value="1"/>
</dbReference>
<name>A0A2T1ANP6_TRISK</name>
<dbReference type="AlphaFoldDB" id="A0A2T1ANP6"/>
<evidence type="ECO:0000256" key="1">
    <source>
        <dbReference type="ARBA" id="ARBA00004613"/>
    </source>
</evidence>
<gene>
    <name evidence="5" type="ORF">CLV89_101420</name>
</gene>
<dbReference type="SUPFAM" id="SSF51120">
    <property type="entry name" value="beta-Roll"/>
    <property type="match status" value="3"/>
</dbReference>
<comment type="subcellular location">
    <subcellularLocation>
        <location evidence="1">Secreted</location>
    </subcellularLocation>
</comment>
<dbReference type="InterPro" id="IPR036844">
    <property type="entry name" value="Hint_dom_sf"/>
</dbReference>
<dbReference type="RefSeq" id="WP_106161964.1">
    <property type="nucleotide sequence ID" value="NZ_PVUF01000001.1"/>
</dbReference>
<keyword evidence="2" id="KW-0964">Secreted</keyword>
<comment type="caution">
    <text evidence="5">The sequence shown here is derived from an EMBL/GenBank/DDBJ whole genome shotgun (WGS) entry which is preliminary data.</text>
</comment>
<dbReference type="PANTHER" id="PTHR38340:SF1">
    <property type="entry name" value="S-LAYER PROTEIN"/>
    <property type="match status" value="1"/>
</dbReference>
<feature type="region of interest" description="Disordered" evidence="3">
    <location>
        <begin position="406"/>
        <end position="438"/>
    </location>
</feature>